<dbReference type="SUPFAM" id="SSF47781">
    <property type="entry name" value="RuvA domain 2-like"/>
    <property type="match status" value="1"/>
</dbReference>
<dbReference type="GO" id="GO:0006281">
    <property type="term" value="P:DNA repair"/>
    <property type="evidence" value="ECO:0007669"/>
    <property type="project" value="InterPro"/>
</dbReference>
<dbReference type="InterPro" id="IPR003583">
    <property type="entry name" value="Hlx-hairpin-Hlx_DNA-bd_motif"/>
</dbReference>
<dbReference type="InterPro" id="IPR010994">
    <property type="entry name" value="RuvA_2-like"/>
</dbReference>
<name>A0A3N0UXN8_9PROT</name>
<dbReference type="RefSeq" id="WP_123237951.1">
    <property type="nucleotide sequence ID" value="NZ_RJVP01000006.1"/>
</dbReference>
<dbReference type="Pfam" id="PF12836">
    <property type="entry name" value="HHH_3"/>
    <property type="match status" value="1"/>
</dbReference>
<dbReference type="PANTHER" id="PTHR21180:SF32">
    <property type="entry name" value="ENDONUCLEASE_EXONUCLEASE_PHOSPHATASE FAMILY DOMAIN-CONTAINING PROTEIN 1"/>
    <property type="match status" value="1"/>
</dbReference>
<keyword evidence="1" id="KW-0732">Signal</keyword>
<feature type="domain" description="Helix-hairpin-helix DNA-binding motif class 1" evidence="2">
    <location>
        <begin position="30"/>
        <end position="49"/>
    </location>
</feature>
<feature type="chain" id="PRO_5018205311" evidence="1">
    <location>
        <begin position="21"/>
        <end position="101"/>
    </location>
</feature>
<dbReference type="SMART" id="SM00278">
    <property type="entry name" value="HhH1"/>
    <property type="match status" value="2"/>
</dbReference>
<dbReference type="GO" id="GO:0015628">
    <property type="term" value="P:protein secretion by the type II secretion system"/>
    <property type="evidence" value="ECO:0007669"/>
    <property type="project" value="TreeGrafter"/>
</dbReference>
<dbReference type="GO" id="GO:0003677">
    <property type="term" value="F:DNA binding"/>
    <property type="evidence" value="ECO:0007669"/>
    <property type="project" value="InterPro"/>
</dbReference>
<feature type="domain" description="Helix-hairpin-helix DNA-binding motif class 1" evidence="2">
    <location>
        <begin position="60"/>
        <end position="79"/>
    </location>
</feature>
<keyword evidence="4" id="KW-1185">Reference proteome</keyword>
<feature type="signal peptide" evidence="1">
    <location>
        <begin position="1"/>
        <end position="20"/>
    </location>
</feature>
<organism evidence="3 4">
    <name type="scientific">Pseudomethylobacillus aquaticus</name>
    <dbReference type="NCBI Taxonomy" id="2676064"/>
    <lineage>
        <taxon>Bacteria</taxon>
        <taxon>Pseudomonadati</taxon>
        <taxon>Pseudomonadota</taxon>
        <taxon>Betaproteobacteria</taxon>
        <taxon>Nitrosomonadales</taxon>
        <taxon>Methylophilaceae</taxon>
        <taxon>Pseudomethylobacillus</taxon>
    </lineage>
</organism>
<proteinExistence type="predicted"/>
<dbReference type="NCBIfam" id="TIGR00426">
    <property type="entry name" value="competence protein ComEA helix-hairpin-helix repeat region"/>
    <property type="match status" value="1"/>
</dbReference>
<reference evidence="3 4" key="1">
    <citation type="submission" date="2018-10" db="EMBL/GenBank/DDBJ databases">
        <authorList>
            <person name="Chen W.-M."/>
        </authorList>
    </citation>
    <scope>NUCLEOTIDE SEQUENCE [LARGE SCALE GENOMIC DNA]</scope>
    <source>
        <strain evidence="3 4">H-5</strain>
    </source>
</reference>
<evidence type="ECO:0000313" key="3">
    <source>
        <dbReference type="EMBL" id="ROH85297.1"/>
    </source>
</evidence>
<evidence type="ECO:0000256" key="1">
    <source>
        <dbReference type="SAM" id="SignalP"/>
    </source>
</evidence>
<dbReference type="InterPro" id="IPR004509">
    <property type="entry name" value="Competence_ComEA_HhH"/>
</dbReference>
<sequence length="101" mass="10821">MYQRTVLVLFTFLFSLMAHAAVDLNSASSSELESVNGIGPSKAAAIVDYRSKNGAFKSVDDLDKVPGFGSVTMEKVRKELTVGASKAVAAKPEKIVKEVKK</sequence>
<evidence type="ECO:0000259" key="2">
    <source>
        <dbReference type="SMART" id="SM00278"/>
    </source>
</evidence>
<evidence type="ECO:0000313" key="4">
    <source>
        <dbReference type="Proteomes" id="UP000275137"/>
    </source>
</evidence>
<dbReference type="Proteomes" id="UP000275137">
    <property type="component" value="Unassembled WGS sequence"/>
</dbReference>
<protein>
    <submittedName>
        <fullName evidence="3">Helix-hairpin-helix domain-containing protein</fullName>
    </submittedName>
</protein>
<dbReference type="AlphaFoldDB" id="A0A3N0UXN8"/>
<dbReference type="InterPro" id="IPR051675">
    <property type="entry name" value="Endo/Exo/Phosphatase_dom_1"/>
</dbReference>
<dbReference type="GO" id="GO:0015627">
    <property type="term" value="C:type II protein secretion system complex"/>
    <property type="evidence" value="ECO:0007669"/>
    <property type="project" value="TreeGrafter"/>
</dbReference>
<gene>
    <name evidence="3" type="ORF">ED236_10600</name>
</gene>
<dbReference type="Gene3D" id="1.10.150.280">
    <property type="entry name" value="AF1531-like domain"/>
    <property type="match status" value="1"/>
</dbReference>
<accession>A0A3N0UXN8</accession>
<dbReference type="EMBL" id="RJVP01000006">
    <property type="protein sequence ID" value="ROH85297.1"/>
    <property type="molecule type" value="Genomic_DNA"/>
</dbReference>
<comment type="caution">
    <text evidence="3">The sequence shown here is derived from an EMBL/GenBank/DDBJ whole genome shotgun (WGS) entry which is preliminary data.</text>
</comment>
<dbReference type="PANTHER" id="PTHR21180">
    <property type="entry name" value="ENDONUCLEASE/EXONUCLEASE/PHOSPHATASE FAMILY DOMAIN-CONTAINING PROTEIN 1"/>
    <property type="match status" value="1"/>
</dbReference>